<proteinExistence type="predicted"/>
<reference evidence="1" key="1">
    <citation type="submission" date="2020-06" db="EMBL/GenBank/DDBJ databases">
        <title>Legume-microbial interactions unlock mineral nutrients during tropical forest succession.</title>
        <authorList>
            <person name="Epihov D.Z."/>
        </authorList>
    </citation>
    <scope>NUCLEOTIDE SEQUENCE [LARGE SCALE GENOMIC DNA]</scope>
    <source>
        <strain evidence="1">Pan2503</strain>
    </source>
</reference>
<dbReference type="EMBL" id="JACDQQ010000883">
    <property type="protein sequence ID" value="MBA0085148.1"/>
    <property type="molecule type" value="Genomic_DNA"/>
</dbReference>
<evidence type="ECO:0000313" key="2">
    <source>
        <dbReference type="Proteomes" id="UP000567293"/>
    </source>
</evidence>
<evidence type="ECO:0008006" key="3">
    <source>
        <dbReference type="Google" id="ProtNLM"/>
    </source>
</evidence>
<dbReference type="Gene3D" id="3.40.50.11550">
    <property type="match status" value="1"/>
</dbReference>
<organism evidence="1 2">
    <name type="scientific">Candidatus Acidiferrum panamense</name>
    <dbReference type="NCBI Taxonomy" id="2741543"/>
    <lineage>
        <taxon>Bacteria</taxon>
        <taxon>Pseudomonadati</taxon>
        <taxon>Acidobacteriota</taxon>
        <taxon>Terriglobia</taxon>
        <taxon>Candidatus Acidiferrales</taxon>
        <taxon>Candidatus Acidiferrum</taxon>
    </lineage>
</organism>
<dbReference type="SUPFAM" id="SSF159501">
    <property type="entry name" value="EreA/ChaN-like"/>
    <property type="match status" value="1"/>
</dbReference>
<name>A0A7V8NPH9_9BACT</name>
<comment type="caution">
    <text evidence="1">The sequence shown here is derived from an EMBL/GenBank/DDBJ whole genome shotgun (WGS) entry which is preliminary data.</text>
</comment>
<sequence>CDVADAIQGIVAAFGHHPVVMIGEVHWLEPAGEFYGRLIRDRKFQQTVEDIVVEFASRNNQPLLDRYIAGEDLPIEEVRHIWRDTTEVASWESPIYAQWLAAIREVNQGLPPNRRLRVLAADTAVAWQSIHTHADWEALGDNNVSFADVIVNDVLRRGRRALVVLGANHVTKSGDRNGGEDATTRVESRYPGSTYVVLLDNRGLLQPPAQELVRLHRLPQDAPILCELAGTPLGDFPDNHGTPLGNKADALLYLGPPERLVRAFPQAGSLEPTYMKEVDRRSMIEWGELRDRKFLGAAVE</sequence>
<protein>
    <recommendedName>
        <fullName evidence="3">Haem-binding uptake Tiki superfamily ChaN domain-containing protein</fullName>
    </recommendedName>
</protein>
<dbReference type="Proteomes" id="UP000567293">
    <property type="component" value="Unassembled WGS sequence"/>
</dbReference>
<evidence type="ECO:0000313" key="1">
    <source>
        <dbReference type="EMBL" id="MBA0085148.1"/>
    </source>
</evidence>
<gene>
    <name evidence="1" type="ORF">HRJ53_09135</name>
</gene>
<keyword evidence="2" id="KW-1185">Reference proteome</keyword>
<feature type="non-terminal residue" evidence="1">
    <location>
        <position position="1"/>
    </location>
</feature>
<accession>A0A7V8NPH9</accession>
<dbReference type="AlphaFoldDB" id="A0A7V8NPH9"/>